<evidence type="ECO:0000313" key="2">
    <source>
        <dbReference type="Proteomes" id="UP000033876"/>
    </source>
</evidence>
<dbReference type="EMBL" id="LBTF01000002">
    <property type="protein sequence ID" value="KKQ35954.1"/>
    <property type="molecule type" value="Genomic_DNA"/>
</dbReference>
<evidence type="ECO:0000313" key="1">
    <source>
        <dbReference type="EMBL" id="KKQ35954.1"/>
    </source>
</evidence>
<accession>A0A0G0JGR3</accession>
<gene>
    <name evidence="1" type="ORF">US50_C0002G0014</name>
</gene>
<reference evidence="1 2" key="1">
    <citation type="journal article" date="2015" name="Nature">
        <title>rRNA introns, odd ribosomes, and small enigmatic genomes across a large radiation of phyla.</title>
        <authorList>
            <person name="Brown C.T."/>
            <person name="Hug L.A."/>
            <person name="Thomas B.C."/>
            <person name="Sharon I."/>
            <person name="Castelle C.J."/>
            <person name="Singh A."/>
            <person name="Wilkins M.J."/>
            <person name="Williams K.H."/>
            <person name="Banfield J.F."/>
        </authorList>
    </citation>
    <scope>NUCLEOTIDE SEQUENCE [LARGE SCALE GENOMIC DNA]</scope>
</reference>
<dbReference type="AlphaFoldDB" id="A0A0G0JGR3"/>
<name>A0A0G0JGR3_9BACT</name>
<sequence>MKKTIISLIAIAAVIGIYSFVSKPKLASLPAPEGLTATVLVSTNTNGVMKEEIEVSFDKVLDPKTKISASEYLINLKKDNKSIAVYYDLTKGAISKVTMNERVLDPALYMDLKVLVTGNKYTIIGSIPEFMKGVFVPQALTEARARMSGVVEWGTPAQATVKNGGKTIEGGTIVR</sequence>
<dbReference type="Proteomes" id="UP000033876">
    <property type="component" value="Unassembled WGS sequence"/>
</dbReference>
<organism evidence="1 2">
    <name type="scientific">Candidatus Nomurabacteria bacterium GW2011_GWB1_37_5</name>
    <dbReference type="NCBI Taxonomy" id="1618742"/>
    <lineage>
        <taxon>Bacteria</taxon>
        <taxon>Candidatus Nomuraibacteriota</taxon>
    </lineage>
</organism>
<comment type="caution">
    <text evidence="1">The sequence shown here is derived from an EMBL/GenBank/DDBJ whole genome shotgun (WGS) entry which is preliminary data.</text>
</comment>
<proteinExistence type="predicted"/>
<protein>
    <submittedName>
        <fullName evidence="1">Uncharacterized protein</fullName>
    </submittedName>
</protein>